<reference evidence="6" key="1">
    <citation type="submission" date="2019-08" db="EMBL/GenBank/DDBJ databases">
        <title>The improved chromosome-level genome for the pearl oyster Pinctada fucata martensii using PacBio sequencing and Hi-C.</title>
        <authorList>
            <person name="Zheng Z."/>
        </authorList>
    </citation>
    <scope>NUCLEOTIDE SEQUENCE</scope>
    <source>
        <strain evidence="6">ZZ-2019</strain>
        <tissue evidence="6">Adductor muscle</tissue>
    </source>
</reference>
<keyword evidence="2" id="KW-0732">Signal</keyword>
<keyword evidence="4" id="KW-1133">Transmembrane helix</keyword>
<gene>
    <name evidence="6" type="ORF">FSP39_011965</name>
</gene>
<comment type="caution">
    <text evidence="6">The sequence shown here is derived from an EMBL/GenBank/DDBJ whole genome shotgun (WGS) entry which is preliminary data.</text>
</comment>
<dbReference type="EMBL" id="VSWD01000001">
    <property type="protein sequence ID" value="KAK3108621.1"/>
    <property type="molecule type" value="Genomic_DNA"/>
</dbReference>
<dbReference type="AlphaFoldDB" id="A0AA88YV28"/>
<keyword evidence="4" id="KW-0812">Transmembrane</keyword>
<protein>
    <recommendedName>
        <fullName evidence="5">LRRCT domain-containing protein</fullName>
    </recommendedName>
</protein>
<keyword evidence="3" id="KW-0677">Repeat</keyword>
<dbReference type="PANTHER" id="PTHR24369">
    <property type="entry name" value="ANTIGEN BSP, PUTATIVE-RELATED"/>
    <property type="match status" value="1"/>
</dbReference>
<evidence type="ECO:0000256" key="2">
    <source>
        <dbReference type="ARBA" id="ARBA00022729"/>
    </source>
</evidence>
<evidence type="ECO:0000259" key="5">
    <source>
        <dbReference type="SMART" id="SM00082"/>
    </source>
</evidence>
<dbReference type="Proteomes" id="UP001186944">
    <property type="component" value="Unassembled WGS sequence"/>
</dbReference>
<dbReference type="Pfam" id="PF13855">
    <property type="entry name" value="LRR_8"/>
    <property type="match status" value="4"/>
</dbReference>
<dbReference type="SMART" id="SM00369">
    <property type="entry name" value="LRR_TYP"/>
    <property type="match status" value="9"/>
</dbReference>
<dbReference type="InterPro" id="IPR050541">
    <property type="entry name" value="LRR_TM_domain-containing"/>
</dbReference>
<proteinExistence type="predicted"/>
<dbReference type="PROSITE" id="PS51450">
    <property type="entry name" value="LRR"/>
    <property type="match status" value="1"/>
</dbReference>
<dbReference type="Gene3D" id="3.80.10.10">
    <property type="entry name" value="Ribonuclease Inhibitor"/>
    <property type="match status" value="3"/>
</dbReference>
<feature type="transmembrane region" description="Helical" evidence="4">
    <location>
        <begin position="7"/>
        <end position="24"/>
    </location>
</feature>
<evidence type="ECO:0000256" key="3">
    <source>
        <dbReference type="ARBA" id="ARBA00022737"/>
    </source>
</evidence>
<evidence type="ECO:0000313" key="7">
    <source>
        <dbReference type="Proteomes" id="UP001186944"/>
    </source>
</evidence>
<keyword evidence="4" id="KW-0472">Membrane</keyword>
<dbReference type="SMART" id="SM00082">
    <property type="entry name" value="LRRCT"/>
    <property type="match status" value="1"/>
</dbReference>
<evidence type="ECO:0000256" key="1">
    <source>
        <dbReference type="ARBA" id="ARBA00022614"/>
    </source>
</evidence>
<dbReference type="InterPro" id="IPR003591">
    <property type="entry name" value="Leu-rich_rpt_typical-subtyp"/>
</dbReference>
<keyword evidence="1" id="KW-0433">Leucine-rich repeat</keyword>
<dbReference type="InterPro" id="IPR001611">
    <property type="entry name" value="Leu-rich_rpt"/>
</dbReference>
<dbReference type="InterPro" id="IPR000483">
    <property type="entry name" value="Cys-rich_flank_reg_C"/>
</dbReference>
<feature type="domain" description="LRRCT" evidence="5">
    <location>
        <begin position="492"/>
        <end position="542"/>
    </location>
</feature>
<dbReference type="SUPFAM" id="SSF52058">
    <property type="entry name" value="L domain-like"/>
    <property type="match status" value="2"/>
</dbReference>
<feature type="transmembrane region" description="Helical" evidence="4">
    <location>
        <begin position="565"/>
        <end position="590"/>
    </location>
</feature>
<dbReference type="PANTHER" id="PTHR24369:SF211">
    <property type="entry name" value="LEUCINE-RICH REPEAT-CONTAINING PROTEIN 15-LIKE"/>
    <property type="match status" value="1"/>
</dbReference>
<evidence type="ECO:0000313" key="6">
    <source>
        <dbReference type="EMBL" id="KAK3108621.1"/>
    </source>
</evidence>
<name>A0AA88YV28_PINIB</name>
<accession>A0AA88YV28</accession>
<dbReference type="GO" id="GO:0005886">
    <property type="term" value="C:plasma membrane"/>
    <property type="evidence" value="ECO:0007669"/>
    <property type="project" value="TreeGrafter"/>
</dbReference>
<keyword evidence="7" id="KW-1185">Reference proteome</keyword>
<sequence length="613" mass="70283">MDKMETIFILLYINLGYILVFAFGPCPLPACVCSVSATDPSKRSLDCQNRHLTSVPLISSTSPELFEKISLRNNDIKRFDGGNFRSARTEYLDVMQNKLEHIDRQAFCGLETKLKQLKMQGNRQVLVPFPSFQNLTVLEELYLKDFTVTGLDVNTNFRCLQSLRTLRLINVRMDFITSQAFVSNLKLQTLQLDSCMINATFPTLAFTRLTNLQNLFLANNGFTIFPSRSLMNARQLVHLDLSHNPLQTYERKSFYGISPTLEHLILSHTGLNETHLAALSSYNWNKLRHFDISHNALRDIPNGCFNKMPMLTSLDLSFNAIVEVSSFNLTYLRKLEAINLSGNHITLIDVNFFTKLDGILMMNLSEMNSTINFQFASPNQHTPHLHWKELILSNSKISEDTFEKFIPYLPSLEILKLDNSRVTHIDGIFKGNSKLRHLSLRSNRLAILSKDAFGGLEHSLEYLDIRENEITTVSKCSFNQLEEISVVKLSKNNFRCDCKLKWLMEWPTKSKTETDIDNIVCESPRKYRNRKFNILNESLKCSAEEKCLQSMSVTSDKSSISERHLYLMIIMLLVLLASFIVIFGVVLLMLKFKKSRAQSALDALYKKSIKDDK</sequence>
<evidence type="ECO:0000256" key="4">
    <source>
        <dbReference type="SAM" id="Phobius"/>
    </source>
</evidence>
<dbReference type="InterPro" id="IPR032675">
    <property type="entry name" value="LRR_dom_sf"/>
</dbReference>
<organism evidence="6 7">
    <name type="scientific">Pinctada imbricata</name>
    <name type="common">Atlantic pearl-oyster</name>
    <name type="synonym">Pinctada martensii</name>
    <dbReference type="NCBI Taxonomy" id="66713"/>
    <lineage>
        <taxon>Eukaryota</taxon>
        <taxon>Metazoa</taxon>
        <taxon>Spiralia</taxon>
        <taxon>Lophotrochozoa</taxon>
        <taxon>Mollusca</taxon>
        <taxon>Bivalvia</taxon>
        <taxon>Autobranchia</taxon>
        <taxon>Pteriomorphia</taxon>
        <taxon>Pterioida</taxon>
        <taxon>Pterioidea</taxon>
        <taxon>Pteriidae</taxon>
        <taxon>Pinctada</taxon>
    </lineage>
</organism>